<dbReference type="EMBL" id="JF974320">
    <property type="protein sequence ID" value="AET84831.1"/>
    <property type="molecule type" value="Genomic_DNA"/>
</dbReference>
<proteinExistence type="predicted"/>
<protein>
    <submittedName>
        <fullName evidence="1">Uncharacterized protein</fullName>
    </submittedName>
</protein>
<gene>
    <name evidence="1" type="ORF">MPXG_00033</name>
</gene>
<name>G9E604_MPSP1</name>
<evidence type="ECO:0000313" key="2">
    <source>
        <dbReference type="Proteomes" id="UP000232710"/>
    </source>
</evidence>
<dbReference type="InterPro" id="IPR043977">
    <property type="entry name" value="DUF5759"/>
</dbReference>
<reference evidence="1 2" key="1">
    <citation type="submission" date="2010-12" db="EMBL/GenBank/DDBJ databases">
        <title>The Genome Sequence of Micromonas pusilla virus SP1.</title>
        <authorList>
            <consortium name="The Broad Institute Genome Sequencing Platform"/>
            <person name="Henn M.R."/>
            <person name="Suttle C."/>
            <person name="Winget D."/>
            <person name="Chan A."/>
            <person name="Levin J."/>
            <person name="Malboeuf C."/>
            <person name="Casali M."/>
            <person name="Russ C."/>
            <person name="Lennon N."/>
            <person name="Chapman S.B."/>
            <person name="Erlich R."/>
            <person name="Young S.K."/>
            <person name="Yandava C."/>
            <person name="Zeng Q."/>
            <person name="Alvarado L."/>
            <person name="Anderson S."/>
            <person name="Berlin A."/>
            <person name="Chen Z."/>
            <person name="Freedman E."/>
            <person name="Gellesch M."/>
            <person name="Goldberg J."/>
            <person name="Green L."/>
            <person name="Griggs A."/>
            <person name="Gujja S."/>
            <person name="Heilman E.R."/>
            <person name="Heiman D."/>
            <person name="Hollinger A."/>
            <person name="Howarth C."/>
            <person name="Larson L."/>
            <person name="Mehta T."/>
            <person name="Pearson M."/>
            <person name="Roberts A."/>
            <person name="Ryan E."/>
            <person name="Saif S."/>
            <person name="Shea T."/>
            <person name="Shenoy N."/>
            <person name="Sisk P."/>
            <person name="Stolte C."/>
            <person name="Sykes S."/>
            <person name="White J."/>
            <person name="Haas B."/>
            <person name="Nusbaum C."/>
            <person name="Birren B."/>
        </authorList>
    </citation>
    <scope>NUCLEOTIDE SEQUENCE [LARGE SCALE GENOMIC DNA]</scope>
    <source>
        <strain evidence="1 2">SP1</strain>
    </source>
</reference>
<keyword evidence="2" id="KW-1185">Reference proteome</keyword>
<organismHost>
    <name type="scientific">Micromonas pusilla</name>
    <name type="common">Picoplanktonic green alga</name>
    <name type="synonym">Chromulina pusilla</name>
    <dbReference type="NCBI Taxonomy" id="38833"/>
</organismHost>
<dbReference type="Proteomes" id="UP000232710">
    <property type="component" value="Segment"/>
</dbReference>
<accession>G9E604</accession>
<evidence type="ECO:0000313" key="1">
    <source>
        <dbReference type="EMBL" id="AET84831.1"/>
    </source>
</evidence>
<sequence>MISIDDIIKIDDKRKRIKKEIYTKIYEMFSAKIKRSLELGHKQLFMTIPVFLVGYPSFDRNAAARYITRQFSLGGFSVKLVSDFDIYISLIVPKKKKESSGDVSDFPNLMNLKKIANQYRRGA</sequence>
<organism evidence="1 2">
    <name type="scientific">Micromonas pusilla virus SP1</name>
    <name type="common">MpV-SP1</name>
    <dbReference type="NCBI Taxonomy" id="373996"/>
    <lineage>
        <taxon>Viruses</taxon>
        <taxon>Varidnaviria</taxon>
        <taxon>Bamfordvirae</taxon>
        <taxon>Nucleocytoviricota</taxon>
        <taxon>Megaviricetes</taxon>
        <taxon>Algavirales</taxon>
        <taxon>Phycodnaviridae</taxon>
        <taxon>Prasinovirus</taxon>
        <taxon>Prasinovirus micromonas</taxon>
    </lineage>
</organism>
<dbReference type="Pfam" id="PF19063">
    <property type="entry name" value="DUF5759"/>
    <property type="match status" value="1"/>
</dbReference>